<gene>
    <name evidence="1" type="ORF">Glove_781g3</name>
</gene>
<organism evidence="1 2">
    <name type="scientific">Diversispora epigaea</name>
    <dbReference type="NCBI Taxonomy" id="1348612"/>
    <lineage>
        <taxon>Eukaryota</taxon>
        <taxon>Fungi</taxon>
        <taxon>Fungi incertae sedis</taxon>
        <taxon>Mucoromycota</taxon>
        <taxon>Glomeromycotina</taxon>
        <taxon>Glomeromycetes</taxon>
        <taxon>Diversisporales</taxon>
        <taxon>Diversisporaceae</taxon>
        <taxon>Diversispora</taxon>
    </lineage>
</organism>
<dbReference type="AlphaFoldDB" id="A0A397G7C0"/>
<reference evidence="1 2" key="1">
    <citation type="submission" date="2018-08" db="EMBL/GenBank/DDBJ databases">
        <title>Genome and evolution of the arbuscular mycorrhizal fungus Diversispora epigaea (formerly Glomus versiforme) and its bacterial endosymbionts.</title>
        <authorList>
            <person name="Sun X."/>
            <person name="Fei Z."/>
            <person name="Harrison M."/>
        </authorList>
    </citation>
    <scope>NUCLEOTIDE SEQUENCE [LARGE SCALE GENOMIC DNA]</scope>
    <source>
        <strain evidence="1 2">IT104</strain>
    </source>
</reference>
<dbReference type="EMBL" id="PQFF01000600">
    <property type="protein sequence ID" value="RHZ44000.1"/>
    <property type="molecule type" value="Genomic_DNA"/>
</dbReference>
<dbReference type="Proteomes" id="UP000266861">
    <property type="component" value="Unassembled WGS sequence"/>
</dbReference>
<keyword evidence="2" id="KW-1185">Reference proteome</keyword>
<comment type="caution">
    <text evidence="1">The sequence shown here is derived from an EMBL/GenBank/DDBJ whole genome shotgun (WGS) entry which is preliminary data.</text>
</comment>
<dbReference type="OrthoDB" id="642895at2759"/>
<protein>
    <submittedName>
        <fullName evidence="1">Uncharacterized protein</fullName>
    </submittedName>
</protein>
<sequence length="59" mass="6919">MVQIVASLRESFEECAIQLHHYNYPSQDEIDKRIFCLFANRDESNDLVDPNKLGKFKDS</sequence>
<evidence type="ECO:0000313" key="2">
    <source>
        <dbReference type="Proteomes" id="UP000266861"/>
    </source>
</evidence>
<accession>A0A397G7C0</accession>
<name>A0A397G7C0_9GLOM</name>
<evidence type="ECO:0000313" key="1">
    <source>
        <dbReference type="EMBL" id="RHZ44000.1"/>
    </source>
</evidence>
<proteinExistence type="predicted"/>